<dbReference type="InterPro" id="IPR000217">
    <property type="entry name" value="Tubulin"/>
</dbReference>
<feature type="domain" description="Tubulin/FtsZ GTPase" evidence="5">
    <location>
        <begin position="6"/>
        <end position="72"/>
    </location>
</feature>
<name>A0AAV7IKD2_COTGL</name>
<sequence length="97" mass="11084">MMGKRECISINVGQAGVQIGSKCWELYCLEHKINQDGQMSSERTAFNDIDNIETFFAQTTQDKYVPRAIMCDPRVHRAGRSTEFCNSEVKSCSTQRR</sequence>
<comment type="similarity">
    <text evidence="1">Belongs to the tubulin family.</text>
</comment>
<evidence type="ECO:0000313" key="7">
    <source>
        <dbReference type="Proteomes" id="UP000826195"/>
    </source>
</evidence>
<reference evidence="6 7" key="1">
    <citation type="journal article" date="2021" name="J. Hered.">
        <title>A chromosome-level genome assembly of the parasitoid wasp, Cotesia glomerata (Hymenoptera: Braconidae).</title>
        <authorList>
            <person name="Pinto B.J."/>
            <person name="Weis J.J."/>
            <person name="Gamble T."/>
            <person name="Ode P.J."/>
            <person name="Paul R."/>
            <person name="Zaspel J.M."/>
        </authorList>
    </citation>
    <scope>NUCLEOTIDE SEQUENCE [LARGE SCALE GENOMIC DNA]</scope>
    <source>
        <strain evidence="6">CgM1</strain>
    </source>
</reference>
<evidence type="ECO:0000256" key="1">
    <source>
        <dbReference type="ARBA" id="ARBA00009636"/>
    </source>
</evidence>
<dbReference type="SUPFAM" id="SSF52490">
    <property type="entry name" value="Tubulin nucleotide-binding domain-like"/>
    <property type="match status" value="1"/>
</dbReference>
<evidence type="ECO:0000313" key="6">
    <source>
        <dbReference type="EMBL" id="KAH0551159.1"/>
    </source>
</evidence>
<dbReference type="AlphaFoldDB" id="A0AAV7IKD2"/>
<gene>
    <name evidence="6" type="ORF">KQX54_000480</name>
</gene>
<dbReference type="InterPro" id="IPR036525">
    <property type="entry name" value="Tubulin/FtsZ_GTPase_sf"/>
</dbReference>
<dbReference type="GO" id="GO:0007017">
    <property type="term" value="P:microtubule-based process"/>
    <property type="evidence" value="ECO:0007669"/>
    <property type="project" value="InterPro"/>
</dbReference>
<keyword evidence="3" id="KW-0547">Nucleotide-binding</keyword>
<keyword evidence="7" id="KW-1185">Reference proteome</keyword>
<dbReference type="PANTHER" id="PTHR11588">
    <property type="entry name" value="TUBULIN"/>
    <property type="match status" value="1"/>
</dbReference>
<keyword evidence="2" id="KW-0493">Microtubule</keyword>
<organism evidence="6 7">
    <name type="scientific">Cotesia glomerata</name>
    <name type="common">Lepidopteran parasitic wasp</name>
    <name type="synonym">Apanteles glomeratus</name>
    <dbReference type="NCBI Taxonomy" id="32391"/>
    <lineage>
        <taxon>Eukaryota</taxon>
        <taxon>Metazoa</taxon>
        <taxon>Ecdysozoa</taxon>
        <taxon>Arthropoda</taxon>
        <taxon>Hexapoda</taxon>
        <taxon>Insecta</taxon>
        <taxon>Pterygota</taxon>
        <taxon>Neoptera</taxon>
        <taxon>Endopterygota</taxon>
        <taxon>Hymenoptera</taxon>
        <taxon>Apocrita</taxon>
        <taxon>Ichneumonoidea</taxon>
        <taxon>Braconidae</taxon>
        <taxon>Microgastrinae</taxon>
        <taxon>Cotesia</taxon>
    </lineage>
</organism>
<dbReference type="GO" id="GO:0005525">
    <property type="term" value="F:GTP binding"/>
    <property type="evidence" value="ECO:0007669"/>
    <property type="project" value="UniProtKB-KW"/>
</dbReference>
<dbReference type="GO" id="GO:0005874">
    <property type="term" value="C:microtubule"/>
    <property type="evidence" value="ECO:0007669"/>
    <property type="project" value="UniProtKB-KW"/>
</dbReference>
<evidence type="ECO:0000259" key="5">
    <source>
        <dbReference type="Pfam" id="PF00091"/>
    </source>
</evidence>
<protein>
    <submittedName>
        <fullName evidence="6">Tubulin alpha-1 chain</fullName>
    </submittedName>
</protein>
<comment type="caution">
    <text evidence="6">The sequence shown here is derived from an EMBL/GenBank/DDBJ whole genome shotgun (WGS) entry which is preliminary data.</text>
</comment>
<dbReference type="Pfam" id="PF00091">
    <property type="entry name" value="Tubulin"/>
    <property type="match status" value="1"/>
</dbReference>
<dbReference type="Proteomes" id="UP000826195">
    <property type="component" value="Unassembled WGS sequence"/>
</dbReference>
<dbReference type="PRINTS" id="PR01161">
    <property type="entry name" value="TUBULIN"/>
</dbReference>
<keyword evidence="4" id="KW-0342">GTP-binding</keyword>
<evidence type="ECO:0000256" key="2">
    <source>
        <dbReference type="ARBA" id="ARBA00022701"/>
    </source>
</evidence>
<dbReference type="EMBL" id="JAHXZJ010001578">
    <property type="protein sequence ID" value="KAH0551159.1"/>
    <property type="molecule type" value="Genomic_DNA"/>
</dbReference>
<evidence type="ECO:0000256" key="4">
    <source>
        <dbReference type="ARBA" id="ARBA00023134"/>
    </source>
</evidence>
<dbReference type="InterPro" id="IPR003008">
    <property type="entry name" value="Tubulin_FtsZ_GTPase"/>
</dbReference>
<evidence type="ECO:0000256" key="3">
    <source>
        <dbReference type="ARBA" id="ARBA00022741"/>
    </source>
</evidence>
<accession>A0AAV7IKD2</accession>
<proteinExistence type="inferred from homology"/>
<dbReference type="Gene3D" id="3.40.50.1440">
    <property type="entry name" value="Tubulin/FtsZ, GTPase domain"/>
    <property type="match status" value="1"/>
</dbReference>